<evidence type="ECO:0000313" key="1">
    <source>
        <dbReference type="EMBL" id="MFL9877149.1"/>
    </source>
</evidence>
<dbReference type="EMBL" id="JAQQFR010000001">
    <property type="protein sequence ID" value="MFL9877149.1"/>
    <property type="molecule type" value="Genomic_DNA"/>
</dbReference>
<protein>
    <recommendedName>
        <fullName evidence="3">Hydroxyethylthiazole kinase</fullName>
    </recommendedName>
</protein>
<name>A0ABW8Z212_9BURK</name>
<evidence type="ECO:0008006" key="3">
    <source>
        <dbReference type="Google" id="ProtNLM"/>
    </source>
</evidence>
<accession>A0ABW8Z212</accession>
<proteinExistence type="predicted"/>
<dbReference type="SUPFAM" id="SSF53955">
    <property type="entry name" value="Lysozyme-like"/>
    <property type="match status" value="1"/>
</dbReference>
<dbReference type="Gene3D" id="1.10.530.10">
    <property type="match status" value="1"/>
</dbReference>
<dbReference type="InterPro" id="IPR011055">
    <property type="entry name" value="Dup_hybrid_motif"/>
</dbReference>
<gene>
    <name evidence="1" type="ORF">PQR63_02050</name>
</gene>
<organism evidence="1 2">
    <name type="scientific">Herbaspirillum rhizosphaerae</name>
    <dbReference type="NCBI Taxonomy" id="346179"/>
    <lineage>
        <taxon>Bacteria</taxon>
        <taxon>Pseudomonadati</taxon>
        <taxon>Pseudomonadota</taxon>
        <taxon>Betaproteobacteria</taxon>
        <taxon>Burkholderiales</taxon>
        <taxon>Oxalobacteraceae</taxon>
        <taxon>Herbaspirillum</taxon>
    </lineage>
</organism>
<comment type="caution">
    <text evidence="1">The sequence shown here is derived from an EMBL/GenBank/DDBJ whole genome shotgun (WGS) entry which is preliminary data.</text>
</comment>
<dbReference type="InterPro" id="IPR023346">
    <property type="entry name" value="Lysozyme-like_dom_sf"/>
</dbReference>
<dbReference type="Proteomes" id="UP001629214">
    <property type="component" value="Unassembled WGS sequence"/>
</dbReference>
<dbReference type="RefSeq" id="WP_408165189.1">
    <property type="nucleotide sequence ID" value="NZ_JAQQFR010000001.1"/>
</dbReference>
<evidence type="ECO:0000313" key="2">
    <source>
        <dbReference type="Proteomes" id="UP001629214"/>
    </source>
</evidence>
<dbReference type="Gene3D" id="2.70.70.10">
    <property type="entry name" value="Glucose Permease (Domain IIA)"/>
    <property type="match status" value="1"/>
</dbReference>
<sequence>MIISSPLLLPPEELPHYGTDDAMLEAAMLPTASRLVGGTGAAEGTFPVSNHLMWHNGVHLQAQDKGSHVLSLRAIADGEIIFLSRPTPDSADPQHGQNYDEGWTDNGCIILRHNTEIGADGNHPVSVTYYSVYMHVEKFIGGLEEGKKIYRKDVLGGAGLVYGHKKQVHFEICCDTTNLQKIIGRAPRWQDPQQPPAKDGRTDSVFGNLYIYLPATTPVSSAAPTDHLRHDTGSTLGTAQWIELDYGDEGATPGSCALTSYSNKGDYGNTRKDHDAEYNLYKEATERHNMVVKAHPAAKSSPSGWYELLRFGRNLGRSAIDKDPLPDNAAHWRKIKTIDGKEVWTDLNAPGTYKFSDADFLPQFGWNCYDDDSNPNDQRCDSPKLKALLRAQGDQPDPDRNKDDVKLSKRLGDKDVARALRRTICKFPSEWDRTTISQRYHWLNEMEYGFKDHPDDWKRFENHLKAITFEKLPQAYLDAQWHFHPTEFIQLFRKCGWLSKEELAQIYDEKKYASLEKTSSEYKERYRSAMNIVLRKYALNTPTRSSHFFGQCAIESFYMMIVRESAIGIATAVKTNHVSIMPEVNGNLRSPPAAPADVAYFSKYEGMTRLGNTDVGDGIKFRGRGFKQLTGRYNYSMYWIFRGWLSGNDYDHTWFTKDKHGLTRPGPKIEHPEIVGNDPYSCTDTAGFFCASNRIAKAADAGVTASASYAVTKIVNAYDTKSPPLRWHETQEAHKILGDIL</sequence>
<keyword evidence="2" id="KW-1185">Reference proteome</keyword>
<reference evidence="1 2" key="1">
    <citation type="journal article" date="2024" name="Chem. Sci.">
        <title>Discovery of megapolipeptins by genome mining of a Burkholderiales bacteria collection.</title>
        <authorList>
            <person name="Paulo B.S."/>
            <person name="Recchia M.J.J."/>
            <person name="Lee S."/>
            <person name="Fergusson C.H."/>
            <person name="Romanowski S.B."/>
            <person name="Hernandez A."/>
            <person name="Krull N."/>
            <person name="Liu D.Y."/>
            <person name="Cavanagh H."/>
            <person name="Bos A."/>
            <person name="Gray C.A."/>
            <person name="Murphy B.T."/>
            <person name="Linington R.G."/>
            <person name="Eustaquio A.S."/>
        </authorList>
    </citation>
    <scope>NUCLEOTIDE SEQUENCE [LARGE SCALE GENOMIC DNA]</scope>
    <source>
        <strain evidence="1 2">RL21-008-BIB-B</strain>
    </source>
</reference>